<dbReference type="InterPro" id="IPR001351">
    <property type="entry name" value="Ribosomal_uS3_C"/>
</dbReference>
<feature type="domain" description="KH type-2" evidence="9">
    <location>
        <begin position="38"/>
        <end position="110"/>
    </location>
</feature>
<dbReference type="GO" id="GO:0022627">
    <property type="term" value="C:cytosolic small ribosomal subunit"/>
    <property type="evidence" value="ECO:0007669"/>
    <property type="project" value="TreeGrafter"/>
</dbReference>
<evidence type="ECO:0000256" key="8">
    <source>
        <dbReference type="HAMAP-Rule" id="MF_01309"/>
    </source>
</evidence>
<dbReference type="InterPro" id="IPR015946">
    <property type="entry name" value="KH_dom-like_a/b"/>
</dbReference>
<dbReference type="FunFam" id="3.30.300.20:FF:000001">
    <property type="entry name" value="30S ribosomal protein S3"/>
    <property type="match status" value="1"/>
</dbReference>
<dbReference type="PROSITE" id="PS50084">
    <property type="entry name" value="KH_TYPE_1"/>
    <property type="match status" value="1"/>
</dbReference>
<dbReference type="CDD" id="cd02412">
    <property type="entry name" value="KH-II_30S_S3"/>
    <property type="match status" value="1"/>
</dbReference>
<dbReference type="InterPro" id="IPR009019">
    <property type="entry name" value="KH_sf_prok-type"/>
</dbReference>
<evidence type="ECO:0000256" key="6">
    <source>
        <dbReference type="ARBA" id="ARBA00024998"/>
    </source>
</evidence>
<evidence type="ECO:0000256" key="5">
    <source>
        <dbReference type="ARBA" id="ARBA00023274"/>
    </source>
</evidence>
<accession>A0A2G9YWT7</accession>
<dbReference type="GO" id="GO:0003729">
    <property type="term" value="F:mRNA binding"/>
    <property type="evidence" value="ECO:0007669"/>
    <property type="project" value="UniProtKB-UniRule"/>
</dbReference>
<evidence type="ECO:0000256" key="4">
    <source>
        <dbReference type="ARBA" id="ARBA00022980"/>
    </source>
</evidence>
<comment type="caution">
    <text evidence="10">The sequence shown here is derived from an EMBL/GenBank/DDBJ whole genome shotgun (WGS) entry which is preliminary data.</text>
</comment>
<comment type="similarity">
    <text evidence="1 8">Belongs to the universal ribosomal protein uS3 family.</text>
</comment>
<dbReference type="SUPFAM" id="SSF54821">
    <property type="entry name" value="Ribosomal protein S3 C-terminal domain"/>
    <property type="match status" value="1"/>
</dbReference>
<dbReference type="InterPro" id="IPR036419">
    <property type="entry name" value="Ribosomal_S3_C_sf"/>
</dbReference>
<evidence type="ECO:0000313" key="11">
    <source>
        <dbReference type="Proteomes" id="UP000230273"/>
    </source>
</evidence>
<comment type="subunit">
    <text evidence="8">Part of the 30S ribosomal subunit. Forms a tight complex with proteins S10 and S14.</text>
</comment>
<reference evidence="10 11" key="1">
    <citation type="submission" date="2017-09" db="EMBL/GenBank/DDBJ databases">
        <title>Depth-based differentiation of microbial function through sediment-hosted aquifers and enrichment of novel symbionts in the deep terrestrial subsurface.</title>
        <authorList>
            <person name="Probst A.J."/>
            <person name="Ladd B."/>
            <person name="Jarett J.K."/>
            <person name="Geller-Mcgrath D.E."/>
            <person name="Sieber C.M."/>
            <person name="Emerson J.B."/>
            <person name="Anantharaman K."/>
            <person name="Thomas B.C."/>
            <person name="Malmstrom R."/>
            <person name="Stieglmeier M."/>
            <person name="Klingl A."/>
            <person name="Woyke T."/>
            <person name="Ryan C.M."/>
            <person name="Banfield J.F."/>
        </authorList>
    </citation>
    <scope>NUCLEOTIDE SEQUENCE [LARGE SCALE GENOMIC DNA]</scope>
    <source>
        <strain evidence="10">CG23_combo_of_CG06-09_8_20_14_all_38_19</strain>
    </source>
</reference>
<dbReference type="InterPro" id="IPR004044">
    <property type="entry name" value="KH_dom_type_2"/>
</dbReference>
<gene>
    <name evidence="8" type="primary">rpsC</name>
    <name evidence="10" type="ORF">COX36_02080</name>
</gene>
<dbReference type="HAMAP" id="MF_01309_B">
    <property type="entry name" value="Ribosomal_uS3_B"/>
    <property type="match status" value="1"/>
</dbReference>
<comment type="function">
    <text evidence="6 8">Binds the lower part of the 30S subunit head. Binds mRNA in the 70S ribosome, positioning it for translation.</text>
</comment>
<keyword evidence="3 8" id="KW-0694">RNA-binding</keyword>
<dbReference type="Gene3D" id="3.30.300.20">
    <property type="match status" value="1"/>
</dbReference>
<dbReference type="InterPro" id="IPR004087">
    <property type="entry name" value="KH_dom"/>
</dbReference>
<sequence length="212" mass="24594">MSHKVHPKSFRISNLEDWDSRWLDTKNFKTLLKEDFEIRRLLEKKIGKIGIENIQIERFQGKLNIIIPTARPGAIVGRGGGGIDEIRKEIEKKILKNAKKELRLEIREVKNPWMSASLSAQFIAQQLEKRMPFRKVLKQTLRKITSQKEAQGVRLEVSGRLDGKEIARREYLKSGRLPRQTIRADIDYAEATAFCTYGTIGVKVWIYKGEKF</sequence>
<keyword evidence="5 8" id="KW-0687">Ribonucleoprotein</keyword>
<dbReference type="GO" id="GO:0019843">
    <property type="term" value="F:rRNA binding"/>
    <property type="evidence" value="ECO:0007669"/>
    <property type="project" value="UniProtKB-UniRule"/>
</dbReference>
<evidence type="ECO:0000256" key="1">
    <source>
        <dbReference type="ARBA" id="ARBA00010761"/>
    </source>
</evidence>
<dbReference type="Gene3D" id="3.30.1140.32">
    <property type="entry name" value="Ribosomal protein S3, C-terminal domain"/>
    <property type="match status" value="1"/>
</dbReference>
<dbReference type="Pfam" id="PF07650">
    <property type="entry name" value="KH_2"/>
    <property type="match status" value="1"/>
</dbReference>
<dbReference type="PANTHER" id="PTHR11760:SF19">
    <property type="entry name" value="SMALL RIBOSOMAL SUBUNIT PROTEIN US3C"/>
    <property type="match status" value="1"/>
</dbReference>
<keyword evidence="2 8" id="KW-0699">rRNA-binding</keyword>
<organism evidence="10 11">
    <name type="scientific">Candidatus Nealsonbacteria bacterium CG23_combo_of_CG06-09_8_20_14_all_38_19</name>
    <dbReference type="NCBI Taxonomy" id="1974721"/>
    <lineage>
        <taxon>Bacteria</taxon>
        <taxon>Candidatus Nealsoniibacteriota</taxon>
    </lineage>
</organism>
<evidence type="ECO:0000259" key="9">
    <source>
        <dbReference type="PROSITE" id="PS50823"/>
    </source>
</evidence>
<dbReference type="Pfam" id="PF00189">
    <property type="entry name" value="Ribosomal_S3_C"/>
    <property type="match status" value="1"/>
</dbReference>
<dbReference type="Proteomes" id="UP000230273">
    <property type="component" value="Unassembled WGS sequence"/>
</dbReference>
<dbReference type="PANTHER" id="PTHR11760">
    <property type="entry name" value="30S/40S RIBOSOMAL PROTEIN S3"/>
    <property type="match status" value="1"/>
</dbReference>
<evidence type="ECO:0000256" key="2">
    <source>
        <dbReference type="ARBA" id="ARBA00022730"/>
    </source>
</evidence>
<evidence type="ECO:0000256" key="3">
    <source>
        <dbReference type="ARBA" id="ARBA00022884"/>
    </source>
</evidence>
<dbReference type="SUPFAM" id="SSF54814">
    <property type="entry name" value="Prokaryotic type KH domain (KH-domain type II)"/>
    <property type="match status" value="1"/>
</dbReference>
<dbReference type="EMBL" id="PCRP01000032">
    <property type="protein sequence ID" value="PIP23662.1"/>
    <property type="molecule type" value="Genomic_DNA"/>
</dbReference>
<evidence type="ECO:0000313" key="10">
    <source>
        <dbReference type="EMBL" id="PIP23662.1"/>
    </source>
</evidence>
<dbReference type="SMART" id="SM00322">
    <property type="entry name" value="KH"/>
    <property type="match status" value="1"/>
</dbReference>
<keyword evidence="4 8" id="KW-0689">Ribosomal protein</keyword>
<evidence type="ECO:0000256" key="7">
    <source>
        <dbReference type="ARBA" id="ARBA00035257"/>
    </source>
</evidence>
<dbReference type="AlphaFoldDB" id="A0A2G9YWT7"/>
<dbReference type="InterPro" id="IPR005704">
    <property type="entry name" value="Ribosomal_uS3_bac-typ"/>
</dbReference>
<name>A0A2G9YWT7_9BACT</name>
<dbReference type="PROSITE" id="PS50823">
    <property type="entry name" value="KH_TYPE_2"/>
    <property type="match status" value="1"/>
</dbReference>
<protein>
    <recommendedName>
        <fullName evidence="7 8">Small ribosomal subunit protein uS3</fullName>
    </recommendedName>
</protein>
<dbReference type="GO" id="GO:0006412">
    <property type="term" value="P:translation"/>
    <property type="evidence" value="ECO:0007669"/>
    <property type="project" value="UniProtKB-UniRule"/>
</dbReference>
<dbReference type="NCBIfam" id="TIGR01009">
    <property type="entry name" value="rpsC_bact"/>
    <property type="match status" value="1"/>
</dbReference>
<dbReference type="InterPro" id="IPR057258">
    <property type="entry name" value="Ribosomal_uS3"/>
</dbReference>
<dbReference type="GO" id="GO:0003735">
    <property type="term" value="F:structural constituent of ribosome"/>
    <property type="evidence" value="ECO:0007669"/>
    <property type="project" value="InterPro"/>
</dbReference>
<proteinExistence type="inferred from homology"/>